<evidence type="ECO:0000313" key="8">
    <source>
        <dbReference type="EMBL" id="USW51010.1"/>
    </source>
</evidence>
<evidence type="ECO:0000256" key="3">
    <source>
        <dbReference type="ARBA" id="ARBA00022989"/>
    </source>
</evidence>
<feature type="chain" id="PRO_5040258621" description="Mid2 domain-containing protein" evidence="7">
    <location>
        <begin position="25"/>
        <end position="292"/>
    </location>
</feature>
<evidence type="ECO:0000256" key="5">
    <source>
        <dbReference type="SAM" id="MobiDB-lite"/>
    </source>
</evidence>
<keyword evidence="7" id="KW-0732">Signal</keyword>
<feature type="region of interest" description="Disordered" evidence="5">
    <location>
        <begin position="215"/>
        <end position="292"/>
    </location>
</feature>
<dbReference type="AlphaFoldDB" id="A0A9Q9AR37"/>
<sequence>MFVVRLQAAVLLATVCNVLVECRAAHAPLITPAPDVNDARLARRQLGTSTLADTCGYQDANVCNTNSASPYCYTNFWPTLGQTLLEIGCTTAQGQFFYAYSTYTGFGAEISDLVTATSSPVATLPVGGTSALASETAAGTNNADTAGTSGSSENEASPTEGGSQPSSSSDNSGGSSSNTGAIAGGVVGGVAVLGLIAALITWIILRNRRKERAAATASSGEYGAAQSSAGDNEGKPPMASITPVSPISPSPSHVPARKPVGHELQGGGPRHEVPGSAEAQELHPQQRVPELP</sequence>
<feature type="signal peptide" evidence="7">
    <location>
        <begin position="1"/>
        <end position="24"/>
    </location>
</feature>
<protein>
    <recommendedName>
        <fullName evidence="10">Mid2 domain-containing protein</fullName>
    </recommendedName>
</protein>
<gene>
    <name evidence="8" type="ORF">Slin15195_G043290</name>
</gene>
<feature type="compositionally biased region" description="Low complexity" evidence="5">
    <location>
        <begin position="136"/>
        <end position="148"/>
    </location>
</feature>
<feature type="region of interest" description="Disordered" evidence="5">
    <location>
        <begin position="135"/>
        <end position="176"/>
    </location>
</feature>
<dbReference type="GO" id="GO:0016020">
    <property type="term" value="C:membrane"/>
    <property type="evidence" value="ECO:0007669"/>
    <property type="project" value="UniProtKB-SubCell"/>
</dbReference>
<organism evidence="8 9">
    <name type="scientific">Septoria linicola</name>
    <dbReference type="NCBI Taxonomy" id="215465"/>
    <lineage>
        <taxon>Eukaryota</taxon>
        <taxon>Fungi</taxon>
        <taxon>Dikarya</taxon>
        <taxon>Ascomycota</taxon>
        <taxon>Pezizomycotina</taxon>
        <taxon>Dothideomycetes</taxon>
        <taxon>Dothideomycetidae</taxon>
        <taxon>Mycosphaerellales</taxon>
        <taxon>Mycosphaerellaceae</taxon>
        <taxon>Septoria</taxon>
    </lineage>
</organism>
<dbReference type="PANTHER" id="PTHR15549:SF33">
    <property type="entry name" value="MEMBRANE PROTEIN WSC4, PUTATIVE (AFU_ORTHOLOGUE AFUA_5G09020)-RELATED"/>
    <property type="match status" value="1"/>
</dbReference>
<keyword evidence="4 6" id="KW-0472">Membrane</keyword>
<dbReference type="EMBL" id="CP099420">
    <property type="protein sequence ID" value="USW51010.1"/>
    <property type="molecule type" value="Genomic_DNA"/>
</dbReference>
<keyword evidence="9" id="KW-1185">Reference proteome</keyword>
<evidence type="ECO:0000313" key="9">
    <source>
        <dbReference type="Proteomes" id="UP001056384"/>
    </source>
</evidence>
<reference evidence="8" key="1">
    <citation type="submission" date="2022-06" db="EMBL/GenBank/DDBJ databases">
        <title>Complete genome sequences of two strains of the flax pathogen Septoria linicola.</title>
        <authorList>
            <person name="Lapalu N."/>
            <person name="Simon A."/>
            <person name="Demenou B."/>
            <person name="Paumier D."/>
            <person name="Guillot M.-P."/>
            <person name="Gout L."/>
            <person name="Valade R."/>
        </authorList>
    </citation>
    <scope>NUCLEOTIDE SEQUENCE</scope>
    <source>
        <strain evidence="8">SE15195</strain>
    </source>
</reference>
<dbReference type="InterPro" id="IPR051694">
    <property type="entry name" value="Immunoregulatory_rcpt-like"/>
</dbReference>
<name>A0A9Q9AR37_9PEZI</name>
<feature type="transmembrane region" description="Helical" evidence="6">
    <location>
        <begin position="181"/>
        <end position="205"/>
    </location>
</feature>
<evidence type="ECO:0000256" key="1">
    <source>
        <dbReference type="ARBA" id="ARBA00004167"/>
    </source>
</evidence>
<proteinExistence type="predicted"/>
<evidence type="ECO:0008006" key="10">
    <source>
        <dbReference type="Google" id="ProtNLM"/>
    </source>
</evidence>
<dbReference type="Proteomes" id="UP001056384">
    <property type="component" value="Chromosome 3"/>
</dbReference>
<keyword evidence="2 6" id="KW-0812">Transmembrane</keyword>
<evidence type="ECO:0000256" key="7">
    <source>
        <dbReference type="SAM" id="SignalP"/>
    </source>
</evidence>
<evidence type="ECO:0000256" key="6">
    <source>
        <dbReference type="SAM" id="Phobius"/>
    </source>
</evidence>
<comment type="subcellular location">
    <subcellularLocation>
        <location evidence="1">Membrane</location>
        <topology evidence="1">Single-pass membrane protein</topology>
    </subcellularLocation>
</comment>
<evidence type="ECO:0000256" key="4">
    <source>
        <dbReference type="ARBA" id="ARBA00023136"/>
    </source>
</evidence>
<feature type="compositionally biased region" description="Low complexity" evidence="5">
    <location>
        <begin position="157"/>
        <end position="176"/>
    </location>
</feature>
<keyword evidence="3 6" id="KW-1133">Transmembrane helix</keyword>
<evidence type="ECO:0000256" key="2">
    <source>
        <dbReference type="ARBA" id="ARBA00022692"/>
    </source>
</evidence>
<dbReference type="PANTHER" id="PTHR15549">
    <property type="entry name" value="PAIRED IMMUNOGLOBULIN-LIKE TYPE 2 RECEPTOR"/>
    <property type="match status" value="1"/>
</dbReference>
<feature type="compositionally biased region" description="Low complexity" evidence="5">
    <location>
        <begin position="240"/>
        <end position="254"/>
    </location>
</feature>
<accession>A0A9Q9AR37</accession>
<dbReference type="GO" id="GO:0071944">
    <property type="term" value="C:cell periphery"/>
    <property type="evidence" value="ECO:0007669"/>
    <property type="project" value="UniProtKB-ARBA"/>
</dbReference>